<keyword evidence="2" id="KW-0732">Signal</keyword>
<evidence type="ECO:0000256" key="2">
    <source>
        <dbReference type="SAM" id="SignalP"/>
    </source>
</evidence>
<feature type="signal peptide" evidence="2">
    <location>
        <begin position="1"/>
        <end position="36"/>
    </location>
</feature>
<dbReference type="InterPro" id="IPR031768">
    <property type="entry name" value="CBM60_xylan-bd"/>
</dbReference>
<feature type="chain" id="PRO_5026991273" description="Carbohydrate binding module xylan-binding domain-containing protein" evidence="2">
    <location>
        <begin position="37"/>
        <end position="217"/>
    </location>
</feature>
<reference evidence="4" key="1">
    <citation type="submission" date="2020-02" db="EMBL/GenBank/DDBJ databases">
        <authorList>
            <person name="Meier V. D."/>
        </authorList>
    </citation>
    <scope>NUCLEOTIDE SEQUENCE</scope>
    <source>
        <strain evidence="4">AVDCRST_MAG65</strain>
    </source>
</reference>
<dbReference type="Gene3D" id="2.60.60.40">
    <property type="match status" value="1"/>
</dbReference>
<protein>
    <recommendedName>
        <fullName evidence="3">Carbohydrate binding module xylan-binding domain-containing protein</fullName>
    </recommendedName>
</protein>
<gene>
    <name evidence="4" type="ORF">AVDCRST_MAG65-215</name>
</gene>
<dbReference type="EMBL" id="CADCVL010000040">
    <property type="protein sequence ID" value="CAA9465318.1"/>
    <property type="molecule type" value="Genomic_DNA"/>
</dbReference>
<organism evidence="4">
    <name type="scientific">uncultured Solirubrobacteraceae bacterium</name>
    <dbReference type="NCBI Taxonomy" id="1162706"/>
    <lineage>
        <taxon>Bacteria</taxon>
        <taxon>Bacillati</taxon>
        <taxon>Actinomycetota</taxon>
        <taxon>Thermoleophilia</taxon>
        <taxon>Solirubrobacterales</taxon>
        <taxon>Solirubrobacteraceae</taxon>
        <taxon>environmental samples</taxon>
    </lineage>
</organism>
<feature type="region of interest" description="Disordered" evidence="1">
    <location>
        <begin position="168"/>
        <end position="217"/>
    </location>
</feature>
<proteinExistence type="predicted"/>
<dbReference type="Pfam" id="PF16841">
    <property type="entry name" value="CBM60"/>
    <property type="match status" value="1"/>
</dbReference>
<sequence length="217" mass="22051">MLISPRLRESDAPSRIAKAVAVATAAFAFLPAVAQADTVTQGESLTPSSSTAARIISDTAAGGGQALKFFSNTSASRSVSAAEGSIKLAVRARGDQCSGAPQLYVYIDGTRRLSAAVSSKTYVTYSADVAVTPGTHTIKASFSNDYRSSSCDRNLVVDEIALQASPTLTGAETPVPAPTVTPAPTVAPAPTANPVPTATPTPTTTAPTAPAPVTVMW</sequence>
<dbReference type="InterPro" id="IPR008979">
    <property type="entry name" value="Galactose-bd-like_sf"/>
</dbReference>
<feature type="compositionally biased region" description="Low complexity" evidence="1">
    <location>
        <begin position="200"/>
        <end position="217"/>
    </location>
</feature>
<feature type="domain" description="Carbohydrate binding module xylan-binding" evidence="3">
    <location>
        <begin position="88"/>
        <end position="164"/>
    </location>
</feature>
<dbReference type="AlphaFoldDB" id="A0A6J4R650"/>
<feature type="non-terminal residue" evidence="4">
    <location>
        <position position="217"/>
    </location>
</feature>
<evidence type="ECO:0000313" key="4">
    <source>
        <dbReference type="EMBL" id="CAA9465318.1"/>
    </source>
</evidence>
<name>A0A6J4R650_9ACTN</name>
<dbReference type="SUPFAM" id="SSF49785">
    <property type="entry name" value="Galactose-binding domain-like"/>
    <property type="match status" value="1"/>
</dbReference>
<accession>A0A6J4R650</accession>
<evidence type="ECO:0000259" key="3">
    <source>
        <dbReference type="Pfam" id="PF16841"/>
    </source>
</evidence>
<feature type="compositionally biased region" description="Pro residues" evidence="1">
    <location>
        <begin position="175"/>
        <end position="199"/>
    </location>
</feature>
<evidence type="ECO:0000256" key="1">
    <source>
        <dbReference type="SAM" id="MobiDB-lite"/>
    </source>
</evidence>